<reference evidence="8" key="1">
    <citation type="submission" date="2021-01" db="EMBL/GenBank/DDBJ databases">
        <title>Intestinitalea alba gen. nov., sp. nov., a novel genus of the family Enterobacteriaceae, isolated from the gut of the plastic-eating mealworm Tenebrio molitor L.</title>
        <authorList>
            <person name="Yang Y."/>
        </authorList>
    </citation>
    <scope>NUCLEOTIDE SEQUENCE</scope>
    <source>
        <strain evidence="8">BIT-L3</strain>
    </source>
</reference>
<protein>
    <submittedName>
        <fullName evidence="8">MFS transporter</fullName>
    </submittedName>
</protein>
<keyword evidence="5 7" id="KW-1133">Transmembrane helix</keyword>
<dbReference type="PANTHER" id="PTHR23517:SF2">
    <property type="entry name" value="MULTIDRUG RESISTANCE PROTEIN MDTH"/>
    <property type="match status" value="1"/>
</dbReference>
<comment type="subcellular location">
    <subcellularLocation>
        <location evidence="1">Cell membrane</location>
        <topology evidence="1">Multi-pass membrane protein</topology>
    </subcellularLocation>
</comment>
<evidence type="ECO:0000313" key="9">
    <source>
        <dbReference type="Proteomes" id="UP000659047"/>
    </source>
</evidence>
<keyword evidence="3" id="KW-1003">Cell membrane</keyword>
<dbReference type="Proteomes" id="UP000659047">
    <property type="component" value="Unassembled WGS sequence"/>
</dbReference>
<feature type="transmembrane region" description="Helical" evidence="7">
    <location>
        <begin position="257"/>
        <end position="277"/>
    </location>
</feature>
<dbReference type="GO" id="GO:0005886">
    <property type="term" value="C:plasma membrane"/>
    <property type="evidence" value="ECO:0007669"/>
    <property type="project" value="UniProtKB-SubCell"/>
</dbReference>
<evidence type="ECO:0000256" key="7">
    <source>
        <dbReference type="SAM" id="Phobius"/>
    </source>
</evidence>
<dbReference type="AlphaFoldDB" id="A0A8K0V8H4"/>
<organism evidence="8 9">
    <name type="scientific">Tenebrionibacter intestinalis</name>
    <dbReference type="NCBI Taxonomy" id="2799638"/>
    <lineage>
        <taxon>Bacteria</taxon>
        <taxon>Pseudomonadati</taxon>
        <taxon>Pseudomonadota</taxon>
        <taxon>Gammaproteobacteria</taxon>
        <taxon>Enterobacterales</taxon>
        <taxon>Enterobacteriaceae</taxon>
        <taxon>Tenebrionibacter/Tenebrionicola group</taxon>
        <taxon>Tenebrionibacter</taxon>
    </lineage>
</organism>
<keyword evidence="4 7" id="KW-0812">Transmembrane</keyword>
<evidence type="ECO:0000256" key="5">
    <source>
        <dbReference type="ARBA" id="ARBA00022989"/>
    </source>
</evidence>
<feature type="transmembrane region" description="Helical" evidence="7">
    <location>
        <begin position="352"/>
        <end position="375"/>
    </location>
</feature>
<feature type="transmembrane region" description="Helical" evidence="7">
    <location>
        <begin position="170"/>
        <end position="191"/>
    </location>
</feature>
<evidence type="ECO:0000256" key="2">
    <source>
        <dbReference type="ARBA" id="ARBA00022448"/>
    </source>
</evidence>
<evidence type="ECO:0000256" key="3">
    <source>
        <dbReference type="ARBA" id="ARBA00022475"/>
    </source>
</evidence>
<feature type="transmembrane region" description="Helical" evidence="7">
    <location>
        <begin position="381"/>
        <end position="401"/>
    </location>
</feature>
<keyword evidence="2" id="KW-0813">Transport</keyword>
<feature type="transmembrane region" description="Helical" evidence="7">
    <location>
        <begin position="81"/>
        <end position="100"/>
    </location>
</feature>
<dbReference type="InterPro" id="IPR050171">
    <property type="entry name" value="MFS_Transporters"/>
</dbReference>
<evidence type="ECO:0000313" key="8">
    <source>
        <dbReference type="EMBL" id="MBK4716125.1"/>
    </source>
</evidence>
<dbReference type="SUPFAM" id="SSF103473">
    <property type="entry name" value="MFS general substrate transporter"/>
    <property type="match status" value="1"/>
</dbReference>
<dbReference type="PANTHER" id="PTHR23517">
    <property type="entry name" value="RESISTANCE PROTEIN MDTM, PUTATIVE-RELATED-RELATED"/>
    <property type="match status" value="1"/>
</dbReference>
<dbReference type="RefSeq" id="WP_238714339.1">
    <property type="nucleotide sequence ID" value="NZ_JAEPBH010000032.1"/>
</dbReference>
<evidence type="ECO:0000256" key="4">
    <source>
        <dbReference type="ARBA" id="ARBA00022692"/>
    </source>
</evidence>
<evidence type="ECO:0000256" key="6">
    <source>
        <dbReference type="ARBA" id="ARBA00023136"/>
    </source>
</evidence>
<evidence type="ECO:0000256" key="1">
    <source>
        <dbReference type="ARBA" id="ARBA00004651"/>
    </source>
</evidence>
<comment type="caution">
    <text evidence="8">The sequence shown here is derived from an EMBL/GenBank/DDBJ whole genome shotgun (WGS) entry which is preliminary data.</text>
</comment>
<keyword evidence="9" id="KW-1185">Reference proteome</keyword>
<dbReference type="InterPro" id="IPR036259">
    <property type="entry name" value="MFS_trans_sf"/>
</dbReference>
<keyword evidence="6 7" id="KW-0472">Membrane</keyword>
<feature type="transmembrane region" description="Helical" evidence="7">
    <location>
        <begin position="311"/>
        <end position="331"/>
    </location>
</feature>
<dbReference type="InterPro" id="IPR011701">
    <property type="entry name" value="MFS"/>
</dbReference>
<name>A0A8K0V8H4_9ENTR</name>
<sequence length="405" mass="44573">MENIFKVSVPNINRSKLFVTSTVLNATGSGLIMAFMMIYFNRTTTLSLSVIGLSIAIGRTLSSMAPILIGQLLDKLGPKKLSIYGDFISGMGFIMCLFARDPITIILTQFFTQTGVHIFWTSNRGLVTLASGNSGTKTWFGLIASIRNIGLGLGTFFTSLALEINSGESLHLVIISAALLFFLSCLALLIWQPTNTQEKTYDAGDTEKHSLKRVFADTTYRRLLIVNFGLVLAAMVIPLAIVVYVTEQLGLSPFLSGSLVILNTVIVAGLSTHVASWTKNHDPVKNIKWSYFFNIFSFVLFWLASITLENKLVTCTILIIAMLIYSLAEILSTPAANMLCINLAPRKNNGSYMAAFQMTWSVGMTLSPAIFGYLLDLNKHSTWAVLLLLTILIFSVGFRNLNEEK</sequence>
<dbReference type="GO" id="GO:0022857">
    <property type="term" value="F:transmembrane transporter activity"/>
    <property type="evidence" value="ECO:0007669"/>
    <property type="project" value="InterPro"/>
</dbReference>
<dbReference type="Pfam" id="PF07690">
    <property type="entry name" value="MFS_1"/>
    <property type="match status" value="1"/>
</dbReference>
<dbReference type="Gene3D" id="1.20.1250.20">
    <property type="entry name" value="MFS general substrate transporter like domains"/>
    <property type="match status" value="1"/>
</dbReference>
<dbReference type="EMBL" id="JAEPBH010000032">
    <property type="protein sequence ID" value="MBK4716125.1"/>
    <property type="molecule type" value="Genomic_DNA"/>
</dbReference>
<gene>
    <name evidence="8" type="ORF">JJB97_12475</name>
</gene>
<feature type="transmembrane region" description="Helical" evidence="7">
    <location>
        <begin position="17"/>
        <end position="40"/>
    </location>
</feature>
<feature type="transmembrane region" description="Helical" evidence="7">
    <location>
        <begin position="223"/>
        <end position="245"/>
    </location>
</feature>
<proteinExistence type="predicted"/>
<accession>A0A8K0V8H4</accession>
<feature type="transmembrane region" description="Helical" evidence="7">
    <location>
        <begin position="289"/>
        <end position="305"/>
    </location>
</feature>
<feature type="transmembrane region" description="Helical" evidence="7">
    <location>
        <begin position="139"/>
        <end position="158"/>
    </location>
</feature>
<feature type="transmembrane region" description="Helical" evidence="7">
    <location>
        <begin position="46"/>
        <end position="69"/>
    </location>
</feature>